<sequence length="310" mass="35550">MNAVMYHYVRSQTRNMPHFRYLHIDNFKKQLDYFQNVGHLISREEFLEAVATKKEIPDGFLLTFDDGFKDHIDYVLPELLSRNAVGLFFIPTAPYQSGRLLDVHRVHHLLGHFGGSEMLSFLLEHYKSGSLPFENIPEFHTETYSNQENDQATVQFKRVLNYFADPAQQTEILNILMGSLLSEDELFAGLYLTLGDLAEMHQAGMVIGSHSQNHRVLSKLSPQEQLTDLTNSLQFLDNILDVIPVKTFCYPYGGFHSFNEFTEATLMRLGCQLAFNVEPRMISSKDFIERPSALPRYDCNMFPFGTASMG</sequence>
<dbReference type="InterPro" id="IPR002509">
    <property type="entry name" value="NODB_dom"/>
</dbReference>
<protein>
    <submittedName>
        <fullName evidence="4">Polysaccharide deacetylase family protein</fullName>
    </submittedName>
</protein>
<dbReference type="InterPro" id="IPR011330">
    <property type="entry name" value="Glyco_hydro/deAcase_b/a-brl"/>
</dbReference>
<dbReference type="Gene3D" id="3.20.20.370">
    <property type="entry name" value="Glycoside hydrolase/deacetylase"/>
    <property type="match status" value="1"/>
</dbReference>
<dbReference type="PANTHER" id="PTHR34216:SF3">
    <property type="entry name" value="POLY-BETA-1,6-N-ACETYL-D-GLUCOSAMINE N-DEACETYLASE"/>
    <property type="match status" value="1"/>
</dbReference>
<dbReference type="EMBL" id="JBFSOO010000023">
    <property type="protein sequence ID" value="MEZ6855060.1"/>
    <property type="molecule type" value="Genomic_DNA"/>
</dbReference>
<dbReference type="SUPFAM" id="SSF88713">
    <property type="entry name" value="Glycoside hydrolase/deacetylase"/>
    <property type="match status" value="1"/>
</dbReference>
<dbReference type="InterPro" id="IPR051398">
    <property type="entry name" value="Polysacch_Deacetylase"/>
</dbReference>
<dbReference type="RefSeq" id="WP_371151292.1">
    <property type="nucleotide sequence ID" value="NZ_JBFSOO010000023.1"/>
</dbReference>
<evidence type="ECO:0000256" key="2">
    <source>
        <dbReference type="ARBA" id="ARBA00022729"/>
    </source>
</evidence>
<accession>A0ABV4JZ53</accession>
<dbReference type="Pfam" id="PF01522">
    <property type="entry name" value="Polysacc_deac_1"/>
    <property type="match status" value="1"/>
</dbReference>
<feature type="domain" description="NodB homology" evidence="3">
    <location>
        <begin position="197"/>
        <end position="255"/>
    </location>
</feature>
<evidence type="ECO:0000259" key="3">
    <source>
        <dbReference type="Pfam" id="PF01522"/>
    </source>
</evidence>
<dbReference type="Proteomes" id="UP001568358">
    <property type="component" value="Unassembled WGS sequence"/>
</dbReference>
<evidence type="ECO:0000313" key="5">
    <source>
        <dbReference type="Proteomes" id="UP001568358"/>
    </source>
</evidence>
<keyword evidence="5" id="KW-1185">Reference proteome</keyword>
<organism evidence="4 5">
    <name type="scientific">Halodesulfovibrio aestuarii</name>
    <dbReference type="NCBI Taxonomy" id="126333"/>
    <lineage>
        <taxon>Bacteria</taxon>
        <taxon>Pseudomonadati</taxon>
        <taxon>Thermodesulfobacteriota</taxon>
        <taxon>Desulfovibrionia</taxon>
        <taxon>Desulfovibrionales</taxon>
        <taxon>Desulfovibrionaceae</taxon>
        <taxon>Halodesulfovibrio</taxon>
    </lineage>
</organism>
<keyword evidence="2" id="KW-0732">Signal</keyword>
<dbReference type="PANTHER" id="PTHR34216">
    <property type="match status" value="1"/>
</dbReference>
<proteinExistence type="predicted"/>
<comment type="subcellular location">
    <subcellularLocation>
        <location evidence="1">Secreted</location>
    </subcellularLocation>
</comment>
<reference evidence="4 5" key="1">
    <citation type="submission" date="2024-07" db="EMBL/GenBank/DDBJ databases">
        <title>Active virus-host system and metabolic interactions in a Lokiarchaeon culture.</title>
        <authorList>
            <person name="Ponce Toledo R.I."/>
            <person name="Rodrigues Oliveira T."/>
            <person name="Schleper C."/>
        </authorList>
    </citation>
    <scope>NUCLEOTIDE SEQUENCE [LARGE SCALE GENOMIC DNA]</scope>
    <source>
        <strain evidence="4 5">B35</strain>
    </source>
</reference>
<gene>
    <name evidence="4" type="ORF">AB2Z07_16445</name>
</gene>
<name>A0ABV4JZ53_9BACT</name>
<evidence type="ECO:0000313" key="4">
    <source>
        <dbReference type="EMBL" id="MEZ6855060.1"/>
    </source>
</evidence>
<comment type="caution">
    <text evidence="4">The sequence shown here is derived from an EMBL/GenBank/DDBJ whole genome shotgun (WGS) entry which is preliminary data.</text>
</comment>
<evidence type="ECO:0000256" key="1">
    <source>
        <dbReference type="ARBA" id="ARBA00004613"/>
    </source>
</evidence>